<feature type="transmembrane region" description="Helical" evidence="1">
    <location>
        <begin position="6"/>
        <end position="24"/>
    </location>
</feature>
<dbReference type="RefSeq" id="WP_106055014.1">
    <property type="nucleotide sequence ID" value="NZ_CALXOB010000031.1"/>
</dbReference>
<proteinExistence type="predicted"/>
<name>A0A844FYQ9_9BACT</name>
<keyword evidence="1" id="KW-0472">Membrane</keyword>
<comment type="caution">
    <text evidence="2">The sequence shown here is derived from an EMBL/GenBank/DDBJ whole genome shotgun (WGS) entry which is preliminary data.</text>
</comment>
<feature type="transmembrane region" description="Helical" evidence="1">
    <location>
        <begin position="44"/>
        <end position="61"/>
    </location>
</feature>
<evidence type="ECO:0000313" key="2">
    <source>
        <dbReference type="EMBL" id="MST95864.1"/>
    </source>
</evidence>
<feature type="transmembrane region" description="Helical" evidence="1">
    <location>
        <begin position="67"/>
        <end position="88"/>
    </location>
</feature>
<feature type="transmembrane region" description="Helical" evidence="1">
    <location>
        <begin position="118"/>
        <end position="138"/>
    </location>
</feature>
<keyword evidence="3" id="KW-1185">Reference proteome</keyword>
<feature type="transmembrane region" description="Helical" evidence="1">
    <location>
        <begin position="159"/>
        <end position="176"/>
    </location>
</feature>
<keyword evidence="1" id="KW-0812">Transmembrane</keyword>
<evidence type="ECO:0000256" key="1">
    <source>
        <dbReference type="SAM" id="Phobius"/>
    </source>
</evidence>
<accession>A0A844FYQ9</accession>
<protein>
    <submittedName>
        <fullName evidence="2">Uncharacterized protein</fullName>
    </submittedName>
</protein>
<sequence length="181" mass="19985">MNELLFYRIALGAAGILFALFAAWTFRLSPGNLSRFEAWPRRRLPGMLIGWAALAICVPHAEVVSPGFLVPLLWPLAIAVPILGYFFVDYPLARALGGISILGAYYFIHKSFEWHTPLLGALVVPAWIFGIAGIWVSGKPCALRDWIRLCAGSKTWRSVSAAFWCILTLALFWSAAMTTGE</sequence>
<feature type="transmembrane region" description="Helical" evidence="1">
    <location>
        <begin position="95"/>
        <end position="112"/>
    </location>
</feature>
<evidence type="ECO:0000313" key="3">
    <source>
        <dbReference type="Proteomes" id="UP000435649"/>
    </source>
</evidence>
<dbReference type="Proteomes" id="UP000435649">
    <property type="component" value="Unassembled WGS sequence"/>
</dbReference>
<keyword evidence="1" id="KW-1133">Transmembrane helix</keyword>
<dbReference type="AlphaFoldDB" id="A0A844FYQ9"/>
<reference evidence="2 3" key="1">
    <citation type="submission" date="2019-08" db="EMBL/GenBank/DDBJ databases">
        <title>In-depth cultivation of the pig gut microbiome towards novel bacterial diversity and tailored functional studies.</title>
        <authorList>
            <person name="Wylensek D."/>
            <person name="Hitch T.C.A."/>
            <person name="Clavel T."/>
        </authorList>
    </citation>
    <scope>NUCLEOTIDE SEQUENCE [LARGE SCALE GENOMIC DNA]</scope>
    <source>
        <strain evidence="2 3">BBE-744-WT-12</strain>
    </source>
</reference>
<gene>
    <name evidence="2" type="ORF">FYJ85_02245</name>
</gene>
<organism evidence="2 3">
    <name type="scientific">Victivallis lenta</name>
    <dbReference type="NCBI Taxonomy" id="2606640"/>
    <lineage>
        <taxon>Bacteria</taxon>
        <taxon>Pseudomonadati</taxon>
        <taxon>Lentisphaerota</taxon>
        <taxon>Lentisphaeria</taxon>
        <taxon>Victivallales</taxon>
        <taxon>Victivallaceae</taxon>
        <taxon>Victivallis</taxon>
    </lineage>
</organism>
<dbReference type="EMBL" id="VUNS01000002">
    <property type="protein sequence ID" value="MST95864.1"/>
    <property type="molecule type" value="Genomic_DNA"/>
</dbReference>